<evidence type="ECO:0000256" key="6">
    <source>
        <dbReference type="SAM" id="MobiDB-lite"/>
    </source>
</evidence>
<reference evidence="9 10" key="1">
    <citation type="submission" date="2020-10" db="EMBL/GenBank/DDBJ databases">
        <title>Phylogeny of dyella-like bacteria.</title>
        <authorList>
            <person name="Fu J."/>
        </authorList>
    </citation>
    <scope>NUCLEOTIDE SEQUENCE [LARGE SCALE GENOMIC DNA]</scope>
    <source>
        <strain evidence="9 10">DHG40</strain>
    </source>
</reference>
<dbReference type="Gene3D" id="1.10.287.130">
    <property type="match status" value="1"/>
</dbReference>
<dbReference type="PANTHER" id="PTHR45339:SF1">
    <property type="entry name" value="HYBRID SIGNAL TRANSDUCTION HISTIDINE KINASE J"/>
    <property type="match status" value="1"/>
</dbReference>
<dbReference type="InterPro" id="IPR036890">
    <property type="entry name" value="HATPase_C_sf"/>
</dbReference>
<dbReference type="EMBL" id="JADIKI010000022">
    <property type="protein sequence ID" value="MFK2853973.1"/>
    <property type="molecule type" value="Genomic_DNA"/>
</dbReference>
<dbReference type="SMART" id="SM00062">
    <property type="entry name" value="PBPb"/>
    <property type="match status" value="1"/>
</dbReference>
<comment type="caution">
    <text evidence="9">The sequence shown here is derived from an EMBL/GenBank/DDBJ whole genome shotgun (WGS) entry which is preliminary data.</text>
</comment>
<dbReference type="SUPFAM" id="SSF52172">
    <property type="entry name" value="CheY-like"/>
    <property type="match status" value="1"/>
</dbReference>
<dbReference type="InterPro" id="IPR004358">
    <property type="entry name" value="Sig_transdc_His_kin-like_C"/>
</dbReference>
<sequence>MILRLAYRLIMLCVLVPAIGWAQTRELFTPEEQAWYAGYPDWHPFEYIDNGKVSGVALEYLAAISRTSGLTFQPVLEADPTQKHQAERALDRGEVDLLPAVASENFTKTSAHPHALLSDPYFVGTAVIITRDSSPPVFALEKLRGMRVAVRGQGFLCQLLSERFPDIVLVPRANAEEVLKAVAQGKADAAIGIDAALMPVWRRKYLNTLHISGTVNDALLSIRMSVRSDMPELMSIINKSMTSLTAKQTDDMLAKWMGDTDYGAPSWRVLVRFHVPEMLTAGTLLTVIIALLLIARRDRQRAIRSERDKAAFLAVMSHEIRLPLGAVLSSVDLLRQTSLDGKQQQIVDNATTAADALHHLLDNVLDLSKLEVNGMKLEWLPFELEKLGHDVIEIVRHKAQAKHLKLVFRPHIPARAVVVSDPTRLRQVLINLLSNAVKFTERGSVVLEMTLHQSEGMDLPAQLSIEVRDTGIGISAERRKRLFRAYAQADNTIARRYGGTGLGLNICRQLIELMGGVIELDSEVNVGTTVSFNIPVTLGTAEQSKSAEPARPATVAELPRRKRSSSPKQASILLVEDHPANRFVIEQQLQAIGCHVTSCMDGASALRMQHAELFDMILMDCDLPDMDGYTLTRMIRERESSTPRRTPILALSASTDASHRMRCIECGMDGVLRKPLQLALLRSELALWCDIELPPVPPSQTDGNRQQDNCA</sequence>
<feature type="domain" description="Response regulatory" evidence="8">
    <location>
        <begin position="571"/>
        <end position="689"/>
    </location>
</feature>
<feature type="modified residue" description="4-aspartylphosphate" evidence="5">
    <location>
        <position position="620"/>
    </location>
</feature>
<dbReference type="CDD" id="cd01007">
    <property type="entry name" value="PBP2_BvgS_HisK_like"/>
    <property type="match status" value="1"/>
</dbReference>
<dbReference type="SMART" id="SM00448">
    <property type="entry name" value="REC"/>
    <property type="match status" value="1"/>
</dbReference>
<dbReference type="CDD" id="cd17546">
    <property type="entry name" value="REC_hyHK_CKI1_RcsC-like"/>
    <property type="match status" value="1"/>
</dbReference>
<dbReference type="CDD" id="cd16922">
    <property type="entry name" value="HATPase_EvgS-ArcB-TorS-like"/>
    <property type="match status" value="1"/>
</dbReference>
<dbReference type="Proteomes" id="UP001620409">
    <property type="component" value="Unassembled WGS sequence"/>
</dbReference>
<dbReference type="InterPro" id="IPR036097">
    <property type="entry name" value="HisK_dim/P_sf"/>
</dbReference>
<dbReference type="EC" id="2.7.13.3" evidence="2"/>
<evidence type="ECO:0000256" key="4">
    <source>
        <dbReference type="ARBA" id="ARBA00023012"/>
    </source>
</evidence>
<protein>
    <recommendedName>
        <fullName evidence="2">histidine kinase</fullName>
        <ecNumber evidence="2">2.7.13.3</ecNumber>
    </recommendedName>
</protein>
<dbReference type="Pfam" id="PF00512">
    <property type="entry name" value="HisKA"/>
    <property type="match status" value="1"/>
</dbReference>
<dbReference type="SUPFAM" id="SSF47384">
    <property type="entry name" value="Homodimeric domain of signal transducing histidine kinase"/>
    <property type="match status" value="1"/>
</dbReference>
<comment type="catalytic activity">
    <reaction evidence="1">
        <text>ATP + protein L-histidine = ADP + protein N-phospho-L-histidine.</text>
        <dbReference type="EC" id="2.7.13.3"/>
    </reaction>
</comment>
<dbReference type="SUPFAM" id="SSF55874">
    <property type="entry name" value="ATPase domain of HSP90 chaperone/DNA topoisomerase II/histidine kinase"/>
    <property type="match status" value="1"/>
</dbReference>
<proteinExistence type="predicted"/>
<dbReference type="PROSITE" id="PS50110">
    <property type="entry name" value="RESPONSE_REGULATORY"/>
    <property type="match status" value="1"/>
</dbReference>
<evidence type="ECO:0000313" key="9">
    <source>
        <dbReference type="EMBL" id="MFK2853973.1"/>
    </source>
</evidence>
<organism evidence="9 10">
    <name type="scientific">Dyella humi</name>
    <dbReference type="NCBI Taxonomy" id="1770547"/>
    <lineage>
        <taxon>Bacteria</taxon>
        <taxon>Pseudomonadati</taxon>
        <taxon>Pseudomonadota</taxon>
        <taxon>Gammaproteobacteria</taxon>
        <taxon>Lysobacterales</taxon>
        <taxon>Rhodanobacteraceae</taxon>
        <taxon>Dyella</taxon>
    </lineage>
</organism>
<dbReference type="Pfam" id="PF02518">
    <property type="entry name" value="HATPase_c"/>
    <property type="match status" value="1"/>
</dbReference>
<dbReference type="InterPro" id="IPR011006">
    <property type="entry name" value="CheY-like_superfamily"/>
</dbReference>
<feature type="region of interest" description="Disordered" evidence="6">
    <location>
        <begin position="541"/>
        <end position="568"/>
    </location>
</feature>
<evidence type="ECO:0000313" key="10">
    <source>
        <dbReference type="Proteomes" id="UP001620409"/>
    </source>
</evidence>
<dbReference type="CDD" id="cd00082">
    <property type="entry name" value="HisKA"/>
    <property type="match status" value="1"/>
</dbReference>
<evidence type="ECO:0000256" key="2">
    <source>
        <dbReference type="ARBA" id="ARBA00012438"/>
    </source>
</evidence>
<evidence type="ECO:0000259" key="8">
    <source>
        <dbReference type="PROSITE" id="PS50110"/>
    </source>
</evidence>
<name>A0ABW8IFK2_9GAMM</name>
<evidence type="ECO:0000259" key="7">
    <source>
        <dbReference type="PROSITE" id="PS50109"/>
    </source>
</evidence>
<dbReference type="InterPro" id="IPR001789">
    <property type="entry name" value="Sig_transdc_resp-reg_receiver"/>
</dbReference>
<evidence type="ECO:0000256" key="3">
    <source>
        <dbReference type="ARBA" id="ARBA00022553"/>
    </source>
</evidence>
<dbReference type="Pfam" id="PF00497">
    <property type="entry name" value="SBP_bac_3"/>
    <property type="match status" value="1"/>
</dbReference>
<dbReference type="Gene3D" id="3.40.50.2300">
    <property type="match status" value="1"/>
</dbReference>
<dbReference type="SMART" id="SM00388">
    <property type="entry name" value="HisKA"/>
    <property type="match status" value="1"/>
</dbReference>
<keyword evidence="3 5" id="KW-0597">Phosphoprotein</keyword>
<dbReference type="InterPro" id="IPR003594">
    <property type="entry name" value="HATPase_dom"/>
</dbReference>
<dbReference type="SUPFAM" id="SSF53850">
    <property type="entry name" value="Periplasmic binding protein-like II"/>
    <property type="match status" value="1"/>
</dbReference>
<dbReference type="Gene3D" id="3.30.565.10">
    <property type="entry name" value="Histidine kinase-like ATPase, C-terminal domain"/>
    <property type="match status" value="1"/>
</dbReference>
<keyword evidence="10" id="KW-1185">Reference proteome</keyword>
<accession>A0ABW8IFK2</accession>
<dbReference type="Gene3D" id="3.40.190.10">
    <property type="entry name" value="Periplasmic binding protein-like II"/>
    <property type="match status" value="2"/>
</dbReference>
<dbReference type="InterPro" id="IPR003661">
    <property type="entry name" value="HisK_dim/P_dom"/>
</dbReference>
<evidence type="ECO:0000256" key="1">
    <source>
        <dbReference type="ARBA" id="ARBA00000085"/>
    </source>
</evidence>
<feature type="domain" description="Histidine kinase" evidence="7">
    <location>
        <begin position="315"/>
        <end position="538"/>
    </location>
</feature>
<dbReference type="InterPro" id="IPR005467">
    <property type="entry name" value="His_kinase_dom"/>
</dbReference>
<dbReference type="PROSITE" id="PS50109">
    <property type="entry name" value="HIS_KIN"/>
    <property type="match status" value="1"/>
</dbReference>
<dbReference type="InterPro" id="IPR001638">
    <property type="entry name" value="Solute-binding_3/MltF_N"/>
</dbReference>
<keyword evidence="4" id="KW-0902">Two-component regulatory system</keyword>
<dbReference type="SMART" id="SM00387">
    <property type="entry name" value="HATPase_c"/>
    <property type="match status" value="1"/>
</dbReference>
<dbReference type="PANTHER" id="PTHR45339">
    <property type="entry name" value="HYBRID SIGNAL TRANSDUCTION HISTIDINE KINASE J"/>
    <property type="match status" value="1"/>
</dbReference>
<evidence type="ECO:0000256" key="5">
    <source>
        <dbReference type="PROSITE-ProRule" id="PRU00169"/>
    </source>
</evidence>
<dbReference type="PRINTS" id="PR00344">
    <property type="entry name" value="BCTRLSENSOR"/>
</dbReference>
<dbReference type="RefSeq" id="WP_404559250.1">
    <property type="nucleotide sequence ID" value="NZ_JADIKI010000022.1"/>
</dbReference>
<gene>
    <name evidence="9" type="ORF">ISP18_05175</name>
</gene>
<dbReference type="Pfam" id="PF00072">
    <property type="entry name" value="Response_reg"/>
    <property type="match status" value="1"/>
</dbReference>